<dbReference type="NCBIfam" id="TIGR00420">
    <property type="entry name" value="trmU"/>
    <property type="match status" value="1"/>
</dbReference>
<evidence type="ECO:0000256" key="7">
    <source>
        <dbReference type="ARBA" id="ARBA00023157"/>
    </source>
</evidence>
<dbReference type="EMBL" id="RJVO01000004">
    <property type="protein sequence ID" value="ROH89610.1"/>
    <property type="molecule type" value="Genomic_DNA"/>
</dbReference>
<accession>A0A3N0VA05</accession>
<feature type="domain" description="Rhodanese" evidence="10">
    <location>
        <begin position="5"/>
        <end position="46"/>
    </location>
</feature>
<protein>
    <recommendedName>
        <fullName evidence="9">tRNA-specific 2-thiouridylase MnmA</fullName>
        <ecNumber evidence="9">2.8.1.13</ecNumber>
    </recommendedName>
</protein>
<dbReference type="GO" id="GO:0103016">
    <property type="term" value="F:tRNA-uridine 2-sulfurtransferase activity"/>
    <property type="evidence" value="ECO:0007669"/>
    <property type="project" value="UniProtKB-EC"/>
</dbReference>
<evidence type="ECO:0000256" key="6">
    <source>
        <dbReference type="ARBA" id="ARBA00022884"/>
    </source>
</evidence>
<dbReference type="PANTHER" id="PTHR11933:SF5">
    <property type="entry name" value="MITOCHONDRIAL TRNA-SPECIFIC 2-THIOURIDYLASE 1"/>
    <property type="match status" value="1"/>
</dbReference>
<dbReference type="RefSeq" id="WP_123211907.1">
    <property type="nucleotide sequence ID" value="NZ_RJVO01000004.1"/>
</dbReference>
<dbReference type="InterPro" id="IPR014729">
    <property type="entry name" value="Rossmann-like_a/b/a_fold"/>
</dbReference>
<keyword evidence="9" id="KW-0963">Cytoplasm</keyword>
<organism evidence="11 12">
    <name type="scientific">Stagnimonas aquatica</name>
    <dbReference type="NCBI Taxonomy" id="2689987"/>
    <lineage>
        <taxon>Bacteria</taxon>
        <taxon>Pseudomonadati</taxon>
        <taxon>Pseudomonadota</taxon>
        <taxon>Gammaproteobacteria</taxon>
        <taxon>Nevskiales</taxon>
        <taxon>Nevskiaceae</taxon>
        <taxon>Stagnimonas</taxon>
    </lineage>
</organism>
<feature type="binding site" evidence="9">
    <location>
        <position position="122"/>
    </location>
    <ligand>
        <name>ATP</name>
        <dbReference type="ChEBI" id="CHEBI:30616"/>
    </ligand>
</feature>
<dbReference type="CDD" id="cd01998">
    <property type="entry name" value="MnmA_TRMU-like"/>
    <property type="match status" value="1"/>
</dbReference>
<reference evidence="11 12" key="1">
    <citation type="submission" date="2018-10" db="EMBL/GenBank/DDBJ databases">
        <authorList>
            <person name="Chen W.-M."/>
        </authorList>
    </citation>
    <scope>NUCLEOTIDE SEQUENCE [LARGE SCALE GENOMIC DNA]</scope>
    <source>
        <strain evidence="11 12">THS-13</strain>
    </source>
</reference>
<feature type="active site" description="Cysteine persulfide intermediate" evidence="9">
    <location>
        <position position="194"/>
    </location>
</feature>
<dbReference type="SUPFAM" id="SSF52402">
    <property type="entry name" value="Adenine nucleotide alpha hydrolases-like"/>
    <property type="match status" value="1"/>
</dbReference>
<dbReference type="Gene3D" id="2.30.30.280">
    <property type="entry name" value="Adenine nucleotide alpha hydrolases-like domains"/>
    <property type="match status" value="1"/>
</dbReference>
<comment type="caution">
    <text evidence="11">The sequence shown here is derived from an EMBL/GenBank/DDBJ whole genome shotgun (WGS) entry which is preliminary data.</text>
</comment>
<evidence type="ECO:0000256" key="5">
    <source>
        <dbReference type="ARBA" id="ARBA00022840"/>
    </source>
</evidence>
<dbReference type="InterPro" id="IPR046885">
    <property type="entry name" value="MnmA-like_C"/>
</dbReference>
<comment type="similarity">
    <text evidence="9">Belongs to the MnmA/TRMU family.</text>
</comment>
<comment type="subcellular location">
    <subcellularLocation>
        <location evidence="9">Cytoplasm</location>
    </subcellularLocation>
</comment>
<keyword evidence="7" id="KW-1015">Disulfide bond</keyword>
<comment type="caution">
    <text evidence="9">Lacks conserved residue(s) required for the propagation of feature annotation.</text>
</comment>
<dbReference type="Proteomes" id="UP000282106">
    <property type="component" value="Unassembled WGS sequence"/>
</dbReference>
<name>A0A3N0VA05_9GAMM</name>
<keyword evidence="4 9" id="KW-0547">Nucleotide-binding</keyword>
<dbReference type="Gene3D" id="3.40.50.620">
    <property type="entry name" value="HUPs"/>
    <property type="match status" value="1"/>
</dbReference>
<evidence type="ECO:0000313" key="12">
    <source>
        <dbReference type="Proteomes" id="UP000282106"/>
    </source>
</evidence>
<dbReference type="GO" id="GO:0005524">
    <property type="term" value="F:ATP binding"/>
    <property type="evidence" value="ECO:0007669"/>
    <property type="project" value="UniProtKB-KW"/>
</dbReference>
<dbReference type="AlphaFoldDB" id="A0A3N0VA05"/>
<keyword evidence="2 9" id="KW-0808">Transferase</keyword>
<dbReference type="NCBIfam" id="NF001138">
    <property type="entry name" value="PRK00143.1"/>
    <property type="match status" value="1"/>
</dbReference>
<comment type="catalytic activity">
    <reaction evidence="8 9">
        <text>S-sulfanyl-L-cysteinyl-[protein] + uridine(34) in tRNA + AH2 + ATP = 2-thiouridine(34) in tRNA + L-cysteinyl-[protein] + A + AMP + diphosphate + H(+)</text>
        <dbReference type="Rhea" id="RHEA:47032"/>
        <dbReference type="Rhea" id="RHEA-COMP:10131"/>
        <dbReference type="Rhea" id="RHEA-COMP:11726"/>
        <dbReference type="Rhea" id="RHEA-COMP:11727"/>
        <dbReference type="Rhea" id="RHEA-COMP:11728"/>
        <dbReference type="ChEBI" id="CHEBI:13193"/>
        <dbReference type="ChEBI" id="CHEBI:15378"/>
        <dbReference type="ChEBI" id="CHEBI:17499"/>
        <dbReference type="ChEBI" id="CHEBI:29950"/>
        <dbReference type="ChEBI" id="CHEBI:30616"/>
        <dbReference type="ChEBI" id="CHEBI:33019"/>
        <dbReference type="ChEBI" id="CHEBI:61963"/>
        <dbReference type="ChEBI" id="CHEBI:65315"/>
        <dbReference type="ChEBI" id="CHEBI:87170"/>
        <dbReference type="ChEBI" id="CHEBI:456215"/>
        <dbReference type="EC" id="2.8.1.13"/>
    </reaction>
</comment>
<keyword evidence="6 9" id="KW-0694">RNA-binding</keyword>
<dbReference type="FunFam" id="2.30.30.280:FF:000001">
    <property type="entry name" value="tRNA-specific 2-thiouridylase MnmA"/>
    <property type="match status" value="1"/>
</dbReference>
<feature type="binding site" evidence="9">
    <location>
        <begin position="8"/>
        <end position="15"/>
    </location>
    <ligand>
        <name>ATP</name>
        <dbReference type="ChEBI" id="CHEBI:30616"/>
    </ligand>
</feature>
<evidence type="ECO:0000256" key="3">
    <source>
        <dbReference type="ARBA" id="ARBA00022694"/>
    </source>
</evidence>
<dbReference type="InterPro" id="IPR023382">
    <property type="entry name" value="MnmA-like_central_sf"/>
</dbReference>
<dbReference type="PANTHER" id="PTHR11933">
    <property type="entry name" value="TRNA 5-METHYLAMINOMETHYL-2-THIOURIDYLATE -METHYLTRANSFERASE"/>
    <property type="match status" value="1"/>
</dbReference>
<dbReference type="Pfam" id="PF20259">
    <property type="entry name" value="tRNA_Me_trans_M"/>
    <property type="match status" value="1"/>
</dbReference>
<feature type="region of interest" description="Interaction with target base in tRNA" evidence="9">
    <location>
        <begin position="93"/>
        <end position="95"/>
    </location>
</feature>
<dbReference type="Pfam" id="PF20258">
    <property type="entry name" value="tRNA_Me_trans_C"/>
    <property type="match status" value="1"/>
</dbReference>
<sequence>MSRHVMVGLSGGVDSAVSAWLLKEQGYRVSGLFMQNWAEDESGYCTAAEDYQSARAVAEELGIPLHRVDFSVEYRERVFASFLRQLREGKTPNPDVLCNREIKFQPFVEHARRLGAELVATGHYADLAASAEGPLLLRAADENKDQSYFLAGVPRAQFENVLFPLGGLSKPEVRALAARAGLPNHRRKDSTGICFIGERPFADFLAEHLPPDPGPIESDQGEVLGEHRGLQFFTLGQRKGVGIGGRRGASEAPWYVVDKDLARKALIVSQQAEHPRLFRRTLHTGRFHWLAPLCAREPLFGRLRHRQPLAACRLVETADGALRVEFEQAQRAVTPGQYLALYQGRTCLGCGEIAAAGPA</sequence>
<feature type="binding site" evidence="9">
    <location>
        <position position="34"/>
    </location>
    <ligand>
        <name>ATP</name>
        <dbReference type="ChEBI" id="CHEBI:30616"/>
    </ligand>
</feature>
<keyword evidence="5 9" id="KW-0067">ATP-binding</keyword>
<dbReference type="FunFam" id="3.40.50.620:FF:000115">
    <property type="entry name" value="tRNA-specific 2-thiouridylase MnmA"/>
    <property type="match status" value="1"/>
</dbReference>
<gene>
    <name evidence="9 11" type="primary">mnmA</name>
    <name evidence="11" type="ORF">ED208_10815</name>
</gene>
<dbReference type="InterPro" id="IPR001763">
    <property type="entry name" value="Rhodanese-like_dom"/>
</dbReference>
<keyword evidence="3 9" id="KW-0819">tRNA processing</keyword>
<dbReference type="Gene3D" id="2.40.30.10">
    <property type="entry name" value="Translation factors"/>
    <property type="match status" value="1"/>
</dbReference>
<evidence type="ECO:0000256" key="1">
    <source>
        <dbReference type="ARBA" id="ARBA00022555"/>
    </source>
</evidence>
<dbReference type="Pfam" id="PF03054">
    <property type="entry name" value="tRNA_Me_trans"/>
    <property type="match status" value="1"/>
</dbReference>
<dbReference type="HAMAP" id="MF_00144">
    <property type="entry name" value="tRNA_thiouridyl_MnmA"/>
    <property type="match status" value="1"/>
</dbReference>
<dbReference type="EC" id="2.8.1.13" evidence="9"/>
<evidence type="ECO:0000256" key="9">
    <source>
        <dbReference type="HAMAP-Rule" id="MF_00144"/>
    </source>
</evidence>
<feature type="site" description="Interaction with tRNA" evidence="9">
    <location>
        <position position="123"/>
    </location>
</feature>
<comment type="function">
    <text evidence="9">Catalyzes the 2-thiolation of uridine at the wobble position (U34) of tRNA, leading to the formation of s(2)U34.</text>
</comment>
<evidence type="ECO:0000313" key="11">
    <source>
        <dbReference type="EMBL" id="ROH89610.1"/>
    </source>
</evidence>
<dbReference type="InterPro" id="IPR046884">
    <property type="entry name" value="MnmA-like_central"/>
</dbReference>
<dbReference type="FunCoup" id="A0A3N0VA05">
    <property type="interactions" value="597"/>
</dbReference>
<dbReference type="PROSITE" id="PS50206">
    <property type="entry name" value="RHODANESE_3"/>
    <property type="match status" value="1"/>
</dbReference>
<dbReference type="GO" id="GO:0000049">
    <property type="term" value="F:tRNA binding"/>
    <property type="evidence" value="ECO:0007669"/>
    <property type="project" value="UniProtKB-KW"/>
</dbReference>
<evidence type="ECO:0000256" key="8">
    <source>
        <dbReference type="ARBA" id="ARBA00051542"/>
    </source>
</evidence>
<feature type="region of interest" description="Interaction with tRNA" evidence="9">
    <location>
        <begin position="144"/>
        <end position="146"/>
    </location>
</feature>
<feature type="active site" description="Nucleophile" evidence="9">
    <location>
        <position position="98"/>
    </location>
</feature>
<evidence type="ECO:0000256" key="2">
    <source>
        <dbReference type="ARBA" id="ARBA00022679"/>
    </source>
</evidence>
<keyword evidence="12" id="KW-1185">Reference proteome</keyword>
<dbReference type="GO" id="GO:0002143">
    <property type="term" value="P:tRNA wobble position uridine thiolation"/>
    <property type="evidence" value="ECO:0007669"/>
    <property type="project" value="TreeGrafter"/>
</dbReference>
<dbReference type="GO" id="GO:0005737">
    <property type="term" value="C:cytoplasm"/>
    <property type="evidence" value="ECO:0007669"/>
    <property type="project" value="UniProtKB-SubCell"/>
</dbReference>
<evidence type="ECO:0000256" key="4">
    <source>
        <dbReference type="ARBA" id="ARBA00022741"/>
    </source>
</evidence>
<dbReference type="InParanoid" id="A0A3N0VA05"/>
<keyword evidence="1 9" id="KW-0820">tRNA-binding</keyword>
<evidence type="ECO:0000259" key="10">
    <source>
        <dbReference type="PROSITE" id="PS50206"/>
    </source>
</evidence>
<feature type="site" description="Interaction with tRNA" evidence="9">
    <location>
        <position position="337"/>
    </location>
</feature>
<proteinExistence type="inferred from homology"/>
<dbReference type="InterPro" id="IPR004506">
    <property type="entry name" value="MnmA-like"/>
</dbReference>